<evidence type="ECO:0000313" key="2">
    <source>
        <dbReference type="EMBL" id="APA12610.1"/>
    </source>
</evidence>
<dbReference type="Proteomes" id="UP000177798">
    <property type="component" value="Chromosome 9"/>
</dbReference>
<feature type="compositionally biased region" description="Basic and acidic residues" evidence="1">
    <location>
        <begin position="53"/>
        <end position="69"/>
    </location>
</feature>
<dbReference type="VEuPathDB" id="FungiDB:sscle_09g073800"/>
<feature type="compositionally biased region" description="Low complexity" evidence="1">
    <location>
        <begin position="1"/>
        <end position="29"/>
    </location>
</feature>
<evidence type="ECO:0000313" key="3">
    <source>
        <dbReference type="Proteomes" id="UP000177798"/>
    </source>
</evidence>
<protein>
    <submittedName>
        <fullName evidence="2">Uncharacterized protein</fullName>
    </submittedName>
</protein>
<organism evidence="2 3">
    <name type="scientific">Sclerotinia sclerotiorum (strain ATCC 18683 / 1980 / Ss-1)</name>
    <name type="common">White mold</name>
    <name type="synonym">Whetzelinia sclerotiorum</name>
    <dbReference type="NCBI Taxonomy" id="665079"/>
    <lineage>
        <taxon>Eukaryota</taxon>
        <taxon>Fungi</taxon>
        <taxon>Dikarya</taxon>
        <taxon>Ascomycota</taxon>
        <taxon>Pezizomycotina</taxon>
        <taxon>Leotiomycetes</taxon>
        <taxon>Helotiales</taxon>
        <taxon>Sclerotiniaceae</taxon>
        <taxon>Sclerotinia</taxon>
    </lineage>
</organism>
<accession>A0A1D9QCD5</accession>
<evidence type="ECO:0000256" key="1">
    <source>
        <dbReference type="SAM" id="MobiDB-lite"/>
    </source>
</evidence>
<sequence>MGNTSSHQSISPSTSTPTSQTSSSNSSTKSPKHFHIHSHPFSHHRRVSSANEQDEHEHGALLRDNRDRDSEEGDDGTYLLRRGSFESRDEWMERKRIIASRIRGNSESEIESEGGVKM</sequence>
<name>A0A1D9QCD5_SCLS1</name>
<dbReference type="OrthoDB" id="3556695at2759"/>
<proteinExistence type="predicted"/>
<feature type="compositionally biased region" description="Basic residues" evidence="1">
    <location>
        <begin position="30"/>
        <end position="47"/>
    </location>
</feature>
<feature type="region of interest" description="Disordered" evidence="1">
    <location>
        <begin position="1"/>
        <end position="78"/>
    </location>
</feature>
<reference evidence="3" key="1">
    <citation type="journal article" date="2017" name="Genome Biol. Evol.">
        <title>The complete genome sequence of the phytopathogenic fungus Sclerotinia sclerotiorum reveals insights into the genome architecture of broad host range pathogens.</title>
        <authorList>
            <person name="Derbyshire M."/>
            <person name="Denton-Giles M."/>
            <person name="Hegedus D."/>
            <person name="Seifbarghy S."/>
            <person name="Rollins J."/>
            <person name="van Kan J."/>
            <person name="Seidl M.F."/>
            <person name="Faino L."/>
            <person name="Mbengue M."/>
            <person name="Navaud O."/>
            <person name="Raffaele S."/>
            <person name="Hammond-Kosack K."/>
            <person name="Heard S."/>
            <person name="Oliver R."/>
        </authorList>
    </citation>
    <scope>NUCLEOTIDE SEQUENCE [LARGE SCALE GENOMIC DNA]</scope>
    <source>
        <strain evidence="3">ATCC 18683 / 1980 / Ss-1</strain>
    </source>
</reference>
<gene>
    <name evidence="2" type="ORF">sscle_09g073800</name>
</gene>
<dbReference type="EMBL" id="CP017822">
    <property type="protein sequence ID" value="APA12610.1"/>
    <property type="molecule type" value="Genomic_DNA"/>
</dbReference>
<dbReference type="AlphaFoldDB" id="A0A1D9QCD5"/>